<keyword evidence="7" id="KW-1185">Reference proteome</keyword>
<sequence length="530" mass="59786">MNFLIELTYDADIRKSFDKNILSQIFITFTQKRNEKFSFPHFFRRRIQYRTFAFAVAADHFHLRVHPFHSSILSTAMAGEKQESFKILMFPWLAHGHIFPYLQLSKNLIATHNFTIYLCSTAVNLHHLSKHAAASLHLVELHMPYPPELPPHLHTTKNLPSHLIPTLINAFQESIPSFTQTLQTLTPDLVIFDIFQPWAPKIASSMGIPSVYFSTSGVSSISYFHHIHTYGTNAGFPFPALSLPESEISLMGNRARPNFKDADDDYPFGNYRISTDFALVKSSRYVEEKYVDYLSTLCKKKIVCTGPLIAPDDADEDVGFDKSEIMEWLNKKELGSTIYTNFGSECFLSKEQIGEIAKGLLLVKDVNFLWVVRFPFEETERKVEEEMPVGFLEAVGERGLVVTGWAAQRRILGHPSVGGFVSHCGRSSVTESLYYGVPVVAMAMNVEQPLNAQWMVELGVGVKVERGAGGGVYVGEEIGRAIEKVMVVEKEGLRSRARSLSEVMREKEGEEVREVGSSLLDICVKNKKMT</sequence>
<evidence type="ECO:0000256" key="4">
    <source>
        <dbReference type="RuleBase" id="RU003718"/>
    </source>
</evidence>
<dbReference type="Gene3D" id="3.40.50.2000">
    <property type="entry name" value="Glycogen Phosphorylase B"/>
    <property type="match status" value="2"/>
</dbReference>
<evidence type="ECO:0000256" key="5">
    <source>
        <dbReference type="RuleBase" id="RU362057"/>
    </source>
</evidence>
<comment type="caution">
    <text evidence="6">The sequence shown here is derived from an EMBL/GenBank/DDBJ whole genome shotgun (WGS) entry which is preliminary data.</text>
</comment>
<evidence type="ECO:0000256" key="2">
    <source>
        <dbReference type="ARBA" id="ARBA00022676"/>
    </source>
</evidence>
<organism evidence="6 7">
    <name type="scientific">Salvia divinorum</name>
    <name type="common">Maria pastora</name>
    <name type="synonym">Diviner's sage</name>
    <dbReference type="NCBI Taxonomy" id="28513"/>
    <lineage>
        <taxon>Eukaryota</taxon>
        <taxon>Viridiplantae</taxon>
        <taxon>Streptophyta</taxon>
        <taxon>Embryophyta</taxon>
        <taxon>Tracheophyta</taxon>
        <taxon>Spermatophyta</taxon>
        <taxon>Magnoliopsida</taxon>
        <taxon>eudicotyledons</taxon>
        <taxon>Gunneridae</taxon>
        <taxon>Pentapetalae</taxon>
        <taxon>asterids</taxon>
        <taxon>lamiids</taxon>
        <taxon>Lamiales</taxon>
        <taxon>Lamiaceae</taxon>
        <taxon>Nepetoideae</taxon>
        <taxon>Mentheae</taxon>
        <taxon>Salviinae</taxon>
        <taxon>Salvia</taxon>
        <taxon>Salvia subgen. Calosphace</taxon>
    </lineage>
</organism>
<dbReference type="EC" id="2.4.1.-" evidence="5"/>
<dbReference type="SUPFAM" id="SSF53756">
    <property type="entry name" value="UDP-Glycosyltransferase/glycogen phosphorylase"/>
    <property type="match status" value="1"/>
</dbReference>
<dbReference type="PANTHER" id="PTHR48044">
    <property type="entry name" value="GLYCOSYLTRANSFERASE"/>
    <property type="match status" value="1"/>
</dbReference>
<reference evidence="6 7" key="1">
    <citation type="submission" date="2024-06" db="EMBL/GenBank/DDBJ databases">
        <title>A chromosome level genome sequence of Diviner's sage (Salvia divinorum).</title>
        <authorList>
            <person name="Ford S.A."/>
            <person name="Ro D.-K."/>
            <person name="Ness R.W."/>
            <person name="Phillips M.A."/>
        </authorList>
    </citation>
    <scope>NUCLEOTIDE SEQUENCE [LARGE SCALE GENOMIC DNA]</scope>
    <source>
        <strain evidence="6">SAF-2024a</strain>
        <tissue evidence="6">Leaf</tissue>
    </source>
</reference>
<evidence type="ECO:0000256" key="3">
    <source>
        <dbReference type="ARBA" id="ARBA00022679"/>
    </source>
</evidence>
<dbReference type="InterPro" id="IPR035595">
    <property type="entry name" value="UDP_glycos_trans_CS"/>
</dbReference>
<dbReference type="PROSITE" id="PS00375">
    <property type="entry name" value="UDPGT"/>
    <property type="match status" value="1"/>
</dbReference>
<evidence type="ECO:0000256" key="1">
    <source>
        <dbReference type="ARBA" id="ARBA00009995"/>
    </source>
</evidence>
<dbReference type="Proteomes" id="UP001567538">
    <property type="component" value="Unassembled WGS sequence"/>
</dbReference>
<dbReference type="AlphaFoldDB" id="A0ABD1GG64"/>
<evidence type="ECO:0000313" key="6">
    <source>
        <dbReference type="EMBL" id="KAL1543120.1"/>
    </source>
</evidence>
<accession>A0ABD1GG64</accession>
<dbReference type="EMBL" id="JBEAFC010000008">
    <property type="protein sequence ID" value="KAL1543120.1"/>
    <property type="molecule type" value="Genomic_DNA"/>
</dbReference>
<dbReference type="CDD" id="cd03784">
    <property type="entry name" value="GT1_Gtf-like"/>
    <property type="match status" value="1"/>
</dbReference>
<protein>
    <recommendedName>
        <fullName evidence="5">Glycosyltransferase</fullName>
        <ecNumber evidence="5">2.4.1.-</ecNumber>
    </recommendedName>
</protein>
<keyword evidence="2 4" id="KW-0328">Glycosyltransferase</keyword>
<name>A0ABD1GG64_SALDI</name>
<proteinExistence type="inferred from homology"/>
<dbReference type="FunFam" id="3.40.50.2000:FF:000060">
    <property type="entry name" value="Glycosyltransferase"/>
    <property type="match status" value="1"/>
</dbReference>
<comment type="similarity">
    <text evidence="1 4">Belongs to the UDP-glycosyltransferase family.</text>
</comment>
<dbReference type="PANTHER" id="PTHR48044:SF82">
    <property type="entry name" value="GLYCOSYLTRANSFERASE"/>
    <property type="match status" value="1"/>
</dbReference>
<keyword evidence="3 4" id="KW-0808">Transferase</keyword>
<dbReference type="GO" id="GO:0008194">
    <property type="term" value="F:UDP-glycosyltransferase activity"/>
    <property type="evidence" value="ECO:0007669"/>
    <property type="project" value="UniProtKB-ARBA"/>
</dbReference>
<dbReference type="InterPro" id="IPR002213">
    <property type="entry name" value="UDP_glucos_trans"/>
</dbReference>
<evidence type="ECO:0000313" key="7">
    <source>
        <dbReference type="Proteomes" id="UP001567538"/>
    </source>
</evidence>
<gene>
    <name evidence="6" type="ORF">AAHA92_20133</name>
</gene>
<dbReference type="Pfam" id="PF00201">
    <property type="entry name" value="UDPGT"/>
    <property type="match status" value="1"/>
</dbReference>
<dbReference type="GO" id="GO:0016138">
    <property type="term" value="P:glycoside biosynthetic process"/>
    <property type="evidence" value="ECO:0007669"/>
    <property type="project" value="UniProtKB-ARBA"/>
</dbReference>